<proteinExistence type="predicted"/>
<dbReference type="Proteomes" id="UP000594749">
    <property type="component" value="Chromosome"/>
</dbReference>
<reference evidence="2 3" key="1">
    <citation type="submission" date="2020-10" db="EMBL/GenBank/DDBJ databases">
        <title>Campylobacter and Helicobacter PacBio genomes.</title>
        <authorList>
            <person name="Lane C."/>
        </authorList>
    </citation>
    <scope>NUCLEOTIDE SEQUENCE [LARGE SCALE GENOMIC DNA]</scope>
    <source>
        <strain evidence="2 3">2016D-0077</strain>
    </source>
</reference>
<dbReference type="EMBL" id="CP063078">
    <property type="protein sequence ID" value="QOQ87404.1"/>
    <property type="molecule type" value="Genomic_DNA"/>
</dbReference>
<dbReference type="AlphaFoldDB" id="A0A7M1LH86"/>
<protein>
    <submittedName>
        <fullName evidence="2">YceI family protein</fullName>
    </submittedName>
</protein>
<name>A0A7M1LH86_9BACT</name>
<accession>A0A7M1LH86</accession>
<dbReference type="RefSeq" id="WP_025802966.1">
    <property type="nucleotide sequence ID" value="NZ_CP053842.1"/>
</dbReference>
<dbReference type="PANTHER" id="PTHR34406">
    <property type="entry name" value="PROTEIN YCEI"/>
    <property type="match status" value="1"/>
</dbReference>
<keyword evidence="3" id="KW-1185">Reference proteome</keyword>
<dbReference type="Gene3D" id="2.40.128.110">
    <property type="entry name" value="Lipid/polyisoprenoid-binding, YceI-like"/>
    <property type="match status" value="1"/>
</dbReference>
<gene>
    <name evidence="2" type="ORF">IMC76_00870</name>
</gene>
<dbReference type="PANTHER" id="PTHR34406:SF1">
    <property type="entry name" value="PROTEIN YCEI"/>
    <property type="match status" value="1"/>
</dbReference>
<dbReference type="InterPro" id="IPR036761">
    <property type="entry name" value="TTHA0802/YceI-like_sf"/>
</dbReference>
<evidence type="ECO:0000313" key="3">
    <source>
        <dbReference type="Proteomes" id="UP000594749"/>
    </source>
</evidence>
<dbReference type="SUPFAM" id="SSF101874">
    <property type="entry name" value="YceI-like"/>
    <property type="match status" value="1"/>
</dbReference>
<dbReference type="OrthoDB" id="9811006at2"/>
<sequence>MKFSSDLAHSNVSFKVKHLGIANIKGGFNKFNADFEFNKDTKTFKTLKADIDVNSIYTSVEKRDEHLRSADFFEVEKFPKMKFVGKKFSDDQIVGELTIKDVTEDITLDYKFGGIFHDEENSSYKLGFSLRGKLDRVKFNVGKSTPMIGDTIKINIDIEAIS</sequence>
<evidence type="ECO:0000259" key="1">
    <source>
        <dbReference type="SMART" id="SM00867"/>
    </source>
</evidence>
<dbReference type="Pfam" id="PF04264">
    <property type="entry name" value="YceI"/>
    <property type="match status" value="1"/>
</dbReference>
<organism evidence="2 3">
    <name type="scientific">Campylobacter corcagiensis</name>
    <dbReference type="NCBI Taxonomy" id="1448857"/>
    <lineage>
        <taxon>Bacteria</taxon>
        <taxon>Pseudomonadati</taxon>
        <taxon>Campylobacterota</taxon>
        <taxon>Epsilonproteobacteria</taxon>
        <taxon>Campylobacterales</taxon>
        <taxon>Campylobacteraceae</taxon>
        <taxon>Campylobacter</taxon>
    </lineage>
</organism>
<feature type="domain" description="Lipid/polyisoprenoid-binding YceI-like" evidence="1">
    <location>
        <begin position="2"/>
        <end position="161"/>
    </location>
</feature>
<evidence type="ECO:0000313" key="2">
    <source>
        <dbReference type="EMBL" id="QOQ87404.1"/>
    </source>
</evidence>
<dbReference type="SMART" id="SM00867">
    <property type="entry name" value="YceI"/>
    <property type="match status" value="1"/>
</dbReference>
<dbReference type="InterPro" id="IPR007372">
    <property type="entry name" value="Lipid/polyisoprenoid-bd_YceI"/>
</dbReference>